<dbReference type="InterPro" id="IPR021833">
    <property type="entry name" value="DUF3425"/>
</dbReference>
<dbReference type="Proteomes" id="UP000091956">
    <property type="component" value="Unassembled WGS sequence"/>
</dbReference>
<evidence type="ECO:0008006" key="3">
    <source>
        <dbReference type="Google" id="ProtNLM"/>
    </source>
</evidence>
<organism evidence="1 2">
    <name type="scientific">Pseudogymnoascus verrucosus</name>
    <dbReference type="NCBI Taxonomy" id="342668"/>
    <lineage>
        <taxon>Eukaryota</taxon>
        <taxon>Fungi</taxon>
        <taxon>Dikarya</taxon>
        <taxon>Ascomycota</taxon>
        <taxon>Pezizomycotina</taxon>
        <taxon>Leotiomycetes</taxon>
        <taxon>Thelebolales</taxon>
        <taxon>Thelebolaceae</taxon>
        <taxon>Pseudogymnoascus</taxon>
    </lineage>
</organism>
<dbReference type="RefSeq" id="XP_018131927.1">
    <property type="nucleotide sequence ID" value="XM_018273275.2"/>
</dbReference>
<evidence type="ECO:0000313" key="2">
    <source>
        <dbReference type="Proteomes" id="UP000091956"/>
    </source>
</evidence>
<reference evidence="2" key="2">
    <citation type="journal article" date="2018" name="Nat. Commun.">
        <title>Extreme sensitivity to ultraviolet light in the fungal pathogen causing white-nose syndrome of bats.</title>
        <authorList>
            <person name="Palmer J.M."/>
            <person name="Drees K.P."/>
            <person name="Foster J.T."/>
            <person name="Lindner D.L."/>
        </authorList>
    </citation>
    <scope>NUCLEOTIDE SEQUENCE [LARGE SCALE GENOMIC DNA]</scope>
    <source>
        <strain evidence="2">UAMH 10579</strain>
    </source>
</reference>
<dbReference type="OrthoDB" id="5973539at2759"/>
<name>A0A1B8GQV0_9PEZI</name>
<dbReference type="AlphaFoldDB" id="A0A1B8GQV0"/>
<dbReference type="PANTHER" id="PTHR38116">
    <property type="entry name" value="CHROMOSOME 7, WHOLE GENOME SHOTGUN SEQUENCE"/>
    <property type="match status" value="1"/>
</dbReference>
<dbReference type="STRING" id="342668.A0A1B8GQV0"/>
<sequence>MPETEAQSLEVPKRGDPDRKRVLNVLAQRRYRQRRQEKVHALERRSAATKALSTNEIFLVNSRAGDRNQQCMENYMVQAGDNFCLVSDGSTPSSDNTWNSLSTSAGSSPDNYLNDINGLDQVFFNLTPPLYNLSDFDSELQALESSQFTFPDDANLQVPELKVIKAGLEMAMLLNCGDALWDPTATRLFTSTTLSITLPPDLQPTEVQGTIPHHPLLDILPWPSVRNKFIYIFSQPVEMRPKAARDPMALIKLQYDLEDSAEGVRILNEDCYDGKNWEIGQVVFQNWWWALDRGVVEHSNKLRARRGAPPLQLMSA</sequence>
<gene>
    <name evidence="1" type="ORF">VE01_03793</name>
</gene>
<dbReference type="PANTHER" id="PTHR38116:SF9">
    <property type="entry name" value="BZIP DOMAIN-CONTAINING PROTEIN"/>
    <property type="match status" value="1"/>
</dbReference>
<reference evidence="1 2" key="1">
    <citation type="submission" date="2016-03" db="EMBL/GenBank/DDBJ databases">
        <title>Comparative genomics of Pseudogymnoascus destructans, the fungus causing white-nose syndrome of bats.</title>
        <authorList>
            <person name="Palmer J.M."/>
            <person name="Drees K.P."/>
            <person name="Foster J.T."/>
            <person name="Lindner D.L."/>
        </authorList>
    </citation>
    <scope>NUCLEOTIDE SEQUENCE [LARGE SCALE GENOMIC DNA]</scope>
    <source>
        <strain evidence="1 2">UAMH 10579</strain>
    </source>
</reference>
<dbReference type="Pfam" id="PF11905">
    <property type="entry name" value="DUF3425"/>
    <property type="match status" value="1"/>
</dbReference>
<accession>A0A1B8GQV0</accession>
<evidence type="ECO:0000313" key="1">
    <source>
        <dbReference type="EMBL" id="OBT98194.1"/>
    </source>
</evidence>
<proteinExistence type="predicted"/>
<protein>
    <recommendedName>
        <fullName evidence="3">BZIP domain-containing protein</fullName>
    </recommendedName>
</protein>
<keyword evidence="2" id="KW-1185">Reference proteome</keyword>
<dbReference type="EMBL" id="KV460218">
    <property type="protein sequence ID" value="OBT98194.1"/>
    <property type="molecule type" value="Genomic_DNA"/>
</dbReference>
<dbReference type="GeneID" id="28837179"/>